<dbReference type="AlphaFoldDB" id="A0A6A8GEX1"/>
<dbReference type="RefSeq" id="WP_151114306.1">
    <property type="nucleotide sequence ID" value="NZ_WKJQ01000003.1"/>
</dbReference>
<organism evidence="1 2">
    <name type="scientific">Haloferax marinum</name>
    <dbReference type="NCBI Taxonomy" id="2666143"/>
    <lineage>
        <taxon>Archaea</taxon>
        <taxon>Methanobacteriati</taxon>
        <taxon>Methanobacteriota</taxon>
        <taxon>Stenosarchaea group</taxon>
        <taxon>Halobacteria</taxon>
        <taxon>Halobacteriales</taxon>
        <taxon>Haloferacaceae</taxon>
        <taxon>Haloferax</taxon>
    </lineage>
</organism>
<protein>
    <submittedName>
        <fullName evidence="1">Uncharacterized protein</fullName>
    </submittedName>
</protein>
<dbReference type="Proteomes" id="UP000443423">
    <property type="component" value="Unassembled WGS sequence"/>
</dbReference>
<evidence type="ECO:0000313" key="2">
    <source>
        <dbReference type="Proteomes" id="UP000443423"/>
    </source>
</evidence>
<reference evidence="1 2" key="1">
    <citation type="submission" date="2019-11" db="EMBL/GenBank/DDBJ databases">
        <title>Whole genome sequence of Haloferax sp. MBLA0078.</title>
        <authorList>
            <person name="Seo M.-J."/>
            <person name="Cho E.-S."/>
        </authorList>
    </citation>
    <scope>NUCLEOTIDE SEQUENCE [LARGE SCALE GENOMIC DNA]</scope>
    <source>
        <strain evidence="1 2">MBLA0078</strain>
    </source>
</reference>
<sequence length="137" mass="15664">MRCEDTTNEHGSIEVETLVCETETECEVGPEDQVAHDVIVTNYKRNKAYLDIEVRSSDDRIEYKHGSESRVEKRNLLVRPRTSSGPGRREERFWLRRASDATPGNDILEVAVRYALLPDTEAKNTSVPDTFPEVTIR</sequence>
<comment type="caution">
    <text evidence="1">The sequence shown here is derived from an EMBL/GenBank/DDBJ whole genome shotgun (WGS) entry which is preliminary data.</text>
</comment>
<keyword evidence="2" id="KW-1185">Reference proteome</keyword>
<gene>
    <name evidence="1" type="ORF">GJR99_17305</name>
</gene>
<proteinExistence type="predicted"/>
<dbReference type="EMBL" id="WKJQ01000003">
    <property type="protein sequence ID" value="MRW98326.1"/>
    <property type="molecule type" value="Genomic_DNA"/>
</dbReference>
<accession>A0A6A8GEX1</accession>
<name>A0A6A8GEX1_9EURY</name>
<evidence type="ECO:0000313" key="1">
    <source>
        <dbReference type="EMBL" id="MRW98326.1"/>
    </source>
</evidence>